<dbReference type="EMBL" id="JACIEN010000001">
    <property type="protein sequence ID" value="MBB4015481.1"/>
    <property type="molecule type" value="Genomic_DNA"/>
</dbReference>
<evidence type="ECO:0000313" key="6">
    <source>
        <dbReference type="EMBL" id="MBB4015481.1"/>
    </source>
</evidence>
<dbReference type="InterPro" id="IPR036390">
    <property type="entry name" value="WH_DNA-bd_sf"/>
</dbReference>
<evidence type="ECO:0000313" key="7">
    <source>
        <dbReference type="Proteomes" id="UP000577362"/>
    </source>
</evidence>
<evidence type="ECO:0000259" key="5">
    <source>
        <dbReference type="PROSITE" id="PS51078"/>
    </source>
</evidence>
<dbReference type="PROSITE" id="PS51078">
    <property type="entry name" value="ICLR_ED"/>
    <property type="match status" value="1"/>
</dbReference>
<dbReference type="InterPro" id="IPR029016">
    <property type="entry name" value="GAF-like_dom_sf"/>
</dbReference>
<dbReference type="SUPFAM" id="SSF55781">
    <property type="entry name" value="GAF domain-like"/>
    <property type="match status" value="1"/>
</dbReference>
<dbReference type="AlphaFoldDB" id="A0A840BPT8"/>
<dbReference type="PANTHER" id="PTHR30136">
    <property type="entry name" value="HELIX-TURN-HELIX TRANSCRIPTIONAL REGULATOR, ICLR FAMILY"/>
    <property type="match status" value="1"/>
</dbReference>
<dbReference type="GO" id="GO:0045892">
    <property type="term" value="P:negative regulation of DNA-templated transcription"/>
    <property type="evidence" value="ECO:0007669"/>
    <property type="project" value="TreeGrafter"/>
</dbReference>
<accession>A0A840BPT8</accession>
<dbReference type="InterPro" id="IPR014757">
    <property type="entry name" value="Tscrpt_reg_IclR_C"/>
</dbReference>
<keyword evidence="1" id="KW-0805">Transcription regulation</keyword>
<dbReference type="InterPro" id="IPR050707">
    <property type="entry name" value="HTH_MetabolicPath_Reg"/>
</dbReference>
<keyword evidence="7" id="KW-1185">Reference proteome</keyword>
<dbReference type="SUPFAM" id="SSF46785">
    <property type="entry name" value="Winged helix' DNA-binding domain"/>
    <property type="match status" value="1"/>
</dbReference>
<reference evidence="6 7" key="1">
    <citation type="submission" date="2020-08" db="EMBL/GenBank/DDBJ databases">
        <title>Genomic Encyclopedia of Type Strains, Phase IV (KMG-IV): sequencing the most valuable type-strain genomes for metagenomic binning, comparative biology and taxonomic classification.</title>
        <authorList>
            <person name="Goeker M."/>
        </authorList>
    </citation>
    <scope>NUCLEOTIDE SEQUENCE [LARGE SCALE GENOMIC DNA]</scope>
    <source>
        <strain evidence="6 7">DSM 103737</strain>
    </source>
</reference>
<dbReference type="Pfam" id="PF01614">
    <property type="entry name" value="IclR_C"/>
    <property type="match status" value="1"/>
</dbReference>
<evidence type="ECO:0000256" key="2">
    <source>
        <dbReference type="ARBA" id="ARBA00023125"/>
    </source>
</evidence>
<protein>
    <submittedName>
        <fullName evidence="6">DNA-binding IclR family transcriptional regulator</fullName>
    </submittedName>
</protein>
<sequence>MDHASNGRIEGGRAEGAQSVDRALALLMMVGARRREGARLADLVAESGLNKPTVRRLLLSLMRAGLVEQEETGGRYHLGPESYVLGTLAEERFGLHRLSLEGVARLAARTEDTAFVSIRRENYAICLHREEGAFPIRTHVLMPGDRHPLGVGSGSLAILAALPDEDVEAVIAANSAVMAERYPRFTPEMLRASVAETRAAGYALNPGLLMQGSWGMGVAVRDAAGHPVGALSVAAIESRLGEARRAEVAALLQEEARRLEMKLADFGRGREAKARTARRA</sequence>
<feature type="domain" description="HTH iclR-type" evidence="4">
    <location>
        <begin position="17"/>
        <end position="80"/>
    </location>
</feature>
<proteinExistence type="predicted"/>
<dbReference type="PROSITE" id="PS51077">
    <property type="entry name" value="HTH_ICLR"/>
    <property type="match status" value="1"/>
</dbReference>
<dbReference type="RefSeq" id="WP_183315616.1">
    <property type="nucleotide sequence ID" value="NZ_JACIEN010000001.1"/>
</dbReference>
<dbReference type="InterPro" id="IPR005471">
    <property type="entry name" value="Tscrpt_reg_IclR_N"/>
</dbReference>
<name>A0A840BPT8_9HYPH</name>
<keyword evidence="3" id="KW-0804">Transcription</keyword>
<dbReference type="GO" id="GO:0003677">
    <property type="term" value="F:DNA binding"/>
    <property type="evidence" value="ECO:0007669"/>
    <property type="project" value="UniProtKB-KW"/>
</dbReference>
<dbReference type="GO" id="GO:0003700">
    <property type="term" value="F:DNA-binding transcription factor activity"/>
    <property type="evidence" value="ECO:0007669"/>
    <property type="project" value="TreeGrafter"/>
</dbReference>
<dbReference type="Pfam" id="PF09339">
    <property type="entry name" value="HTH_IclR"/>
    <property type="match status" value="1"/>
</dbReference>
<evidence type="ECO:0000256" key="3">
    <source>
        <dbReference type="ARBA" id="ARBA00023163"/>
    </source>
</evidence>
<evidence type="ECO:0000256" key="1">
    <source>
        <dbReference type="ARBA" id="ARBA00023015"/>
    </source>
</evidence>
<dbReference type="InterPro" id="IPR036388">
    <property type="entry name" value="WH-like_DNA-bd_sf"/>
</dbReference>
<keyword evidence="2 6" id="KW-0238">DNA-binding</keyword>
<comment type="caution">
    <text evidence="6">The sequence shown here is derived from an EMBL/GenBank/DDBJ whole genome shotgun (WGS) entry which is preliminary data.</text>
</comment>
<organism evidence="6 7">
    <name type="scientific">Chelatococcus caeni</name>
    <dbReference type="NCBI Taxonomy" id="1348468"/>
    <lineage>
        <taxon>Bacteria</taxon>
        <taxon>Pseudomonadati</taxon>
        <taxon>Pseudomonadota</taxon>
        <taxon>Alphaproteobacteria</taxon>
        <taxon>Hyphomicrobiales</taxon>
        <taxon>Chelatococcaceae</taxon>
        <taxon>Chelatococcus</taxon>
    </lineage>
</organism>
<dbReference type="SMART" id="SM00346">
    <property type="entry name" value="HTH_ICLR"/>
    <property type="match status" value="1"/>
</dbReference>
<dbReference type="Gene3D" id="1.10.10.10">
    <property type="entry name" value="Winged helix-like DNA-binding domain superfamily/Winged helix DNA-binding domain"/>
    <property type="match status" value="1"/>
</dbReference>
<dbReference type="Gene3D" id="3.30.450.40">
    <property type="match status" value="1"/>
</dbReference>
<dbReference type="Proteomes" id="UP000577362">
    <property type="component" value="Unassembled WGS sequence"/>
</dbReference>
<dbReference type="PANTHER" id="PTHR30136:SF39">
    <property type="entry name" value="TRANSCRIPTIONAL REGULATORY PROTEIN"/>
    <property type="match status" value="1"/>
</dbReference>
<gene>
    <name evidence="6" type="ORF">GGR16_000487</name>
</gene>
<evidence type="ECO:0000259" key="4">
    <source>
        <dbReference type="PROSITE" id="PS51077"/>
    </source>
</evidence>
<feature type="domain" description="IclR-ED" evidence="5">
    <location>
        <begin position="81"/>
        <end position="265"/>
    </location>
</feature>